<evidence type="ECO:0000313" key="2">
    <source>
        <dbReference type="EMBL" id="KAJ7189588.1"/>
    </source>
</evidence>
<gene>
    <name evidence="2" type="ORF">GGX14DRAFT_408689</name>
</gene>
<evidence type="ECO:0000256" key="1">
    <source>
        <dbReference type="SAM" id="MobiDB-lite"/>
    </source>
</evidence>
<organism evidence="2 3">
    <name type="scientific">Mycena pura</name>
    <dbReference type="NCBI Taxonomy" id="153505"/>
    <lineage>
        <taxon>Eukaryota</taxon>
        <taxon>Fungi</taxon>
        <taxon>Dikarya</taxon>
        <taxon>Basidiomycota</taxon>
        <taxon>Agaricomycotina</taxon>
        <taxon>Agaricomycetes</taxon>
        <taxon>Agaricomycetidae</taxon>
        <taxon>Agaricales</taxon>
        <taxon>Marasmiineae</taxon>
        <taxon>Mycenaceae</taxon>
        <taxon>Mycena</taxon>
    </lineage>
</organism>
<dbReference type="EMBL" id="JARJCW010000172">
    <property type="protein sequence ID" value="KAJ7189588.1"/>
    <property type="molecule type" value="Genomic_DNA"/>
</dbReference>
<keyword evidence="3" id="KW-1185">Reference proteome</keyword>
<protein>
    <submittedName>
        <fullName evidence="2">Uncharacterized protein</fullName>
    </submittedName>
</protein>
<proteinExistence type="predicted"/>
<comment type="caution">
    <text evidence="2">The sequence shown here is derived from an EMBL/GenBank/DDBJ whole genome shotgun (WGS) entry which is preliminary data.</text>
</comment>
<name>A0AAD6UKQ3_9AGAR</name>
<feature type="compositionally biased region" description="Basic and acidic residues" evidence="1">
    <location>
        <begin position="223"/>
        <end position="254"/>
    </location>
</feature>
<feature type="region of interest" description="Disordered" evidence="1">
    <location>
        <begin position="223"/>
        <end position="259"/>
    </location>
</feature>
<sequence>MLPQMVSTPWCAAALAVDTAPSVQMMMSATRSHRSTPPHHAVPEVLLRTCCLRGSLRASHPRSRHTATRVAAVAAGHAELVGTWLNLRSSRASHPPSRRTATRVAAVAAGQSSRAQERLCCRTRPPYHVACMRTLGYTVREQRLEQGEIGVKISYPGIMYLSAGKWNSCSPNSSLPSHWRCSRTIPCAPRVTHGTRAYGERSSSWEHAIPSFATACRVYLPARREPNTKRQKDKMQRREVEGFRDKDPAACGDKRGRRQRQAIGDVSKRFLL</sequence>
<dbReference type="Proteomes" id="UP001219525">
    <property type="component" value="Unassembled WGS sequence"/>
</dbReference>
<evidence type="ECO:0000313" key="3">
    <source>
        <dbReference type="Proteomes" id="UP001219525"/>
    </source>
</evidence>
<accession>A0AAD6UKQ3</accession>
<reference evidence="2" key="1">
    <citation type="submission" date="2023-03" db="EMBL/GenBank/DDBJ databases">
        <title>Massive genome expansion in bonnet fungi (Mycena s.s.) driven by repeated elements and novel gene families across ecological guilds.</title>
        <authorList>
            <consortium name="Lawrence Berkeley National Laboratory"/>
            <person name="Harder C.B."/>
            <person name="Miyauchi S."/>
            <person name="Viragh M."/>
            <person name="Kuo A."/>
            <person name="Thoen E."/>
            <person name="Andreopoulos B."/>
            <person name="Lu D."/>
            <person name="Skrede I."/>
            <person name="Drula E."/>
            <person name="Henrissat B."/>
            <person name="Morin E."/>
            <person name="Kohler A."/>
            <person name="Barry K."/>
            <person name="LaButti K."/>
            <person name="Morin E."/>
            <person name="Salamov A."/>
            <person name="Lipzen A."/>
            <person name="Mereny Z."/>
            <person name="Hegedus B."/>
            <person name="Baldrian P."/>
            <person name="Stursova M."/>
            <person name="Weitz H."/>
            <person name="Taylor A."/>
            <person name="Grigoriev I.V."/>
            <person name="Nagy L.G."/>
            <person name="Martin F."/>
            <person name="Kauserud H."/>
        </authorList>
    </citation>
    <scope>NUCLEOTIDE SEQUENCE</scope>
    <source>
        <strain evidence="2">9144</strain>
    </source>
</reference>
<dbReference type="AlphaFoldDB" id="A0AAD6UKQ3"/>